<keyword evidence="10" id="KW-0869">Chloride channel</keyword>
<feature type="compositionally biased region" description="Low complexity" evidence="13">
    <location>
        <begin position="753"/>
        <end position="771"/>
    </location>
</feature>
<name>A0A8B9RHC9_ASTMX</name>
<dbReference type="Gene3D" id="1.10.3080.10">
    <property type="entry name" value="Clc chloride channel"/>
    <property type="match status" value="1"/>
</dbReference>
<proteinExistence type="predicted"/>
<evidence type="ECO:0000256" key="4">
    <source>
        <dbReference type="ARBA" id="ARBA00022737"/>
    </source>
</evidence>
<evidence type="ECO:0000313" key="15">
    <source>
        <dbReference type="Ensembl" id="ENSAMXP00005042865.1"/>
    </source>
</evidence>
<feature type="compositionally biased region" description="Basic and acidic residues" evidence="13">
    <location>
        <begin position="773"/>
        <end position="790"/>
    </location>
</feature>
<evidence type="ECO:0000256" key="12">
    <source>
        <dbReference type="ARBA" id="ARBA00023303"/>
    </source>
</evidence>
<feature type="region of interest" description="Disordered" evidence="13">
    <location>
        <begin position="708"/>
        <end position="790"/>
    </location>
</feature>
<dbReference type="Ensembl" id="ENSAMXT00005046611.1">
    <property type="protein sequence ID" value="ENSAMXP00005042865.1"/>
    <property type="gene ID" value="ENSAMXG00005018497.1"/>
</dbReference>
<evidence type="ECO:0000256" key="8">
    <source>
        <dbReference type="ARBA" id="ARBA00023122"/>
    </source>
</evidence>
<dbReference type="GO" id="GO:0034707">
    <property type="term" value="C:chloride channel complex"/>
    <property type="evidence" value="ECO:0007669"/>
    <property type="project" value="UniProtKB-KW"/>
</dbReference>
<feature type="transmembrane region" description="Helical" evidence="14">
    <location>
        <begin position="181"/>
        <end position="206"/>
    </location>
</feature>
<keyword evidence="11" id="KW-0868">Chloride</keyword>
<dbReference type="SUPFAM" id="SSF81340">
    <property type="entry name" value="Clc chloride channel"/>
    <property type="match status" value="1"/>
</dbReference>
<evidence type="ECO:0000256" key="1">
    <source>
        <dbReference type="ARBA" id="ARBA00004141"/>
    </source>
</evidence>
<keyword evidence="4" id="KW-0677">Repeat</keyword>
<keyword evidence="8" id="KW-0129">CBS domain</keyword>
<keyword evidence="12" id="KW-0407">Ion channel</keyword>
<feature type="compositionally biased region" description="Polar residues" evidence="13">
    <location>
        <begin position="739"/>
        <end position="750"/>
    </location>
</feature>
<keyword evidence="2" id="KW-0813">Transport</keyword>
<evidence type="ECO:0000256" key="6">
    <source>
        <dbReference type="ARBA" id="ARBA00022989"/>
    </source>
</evidence>
<feature type="transmembrane region" description="Helical" evidence="14">
    <location>
        <begin position="367"/>
        <end position="388"/>
    </location>
</feature>
<dbReference type="AlphaFoldDB" id="A0A8B9RHC9"/>
<evidence type="ECO:0000256" key="10">
    <source>
        <dbReference type="ARBA" id="ARBA00023173"/>
    </source>
</evidence>
<dbReference type="PANTHER" id="PTHR45720:SF4">
    <property type="entry name" value="CHLORIDE CHANNEL PROTEIN 1"/>
    <property type="match status" value="1"/>
</dbReference>
<dbReference type="Pfam" id="PF00654">
    <property type="entry name" value="Voltage_CLC"/>
    <property type="match status" value="1"/>
</dbReference>
<dbReference type="InterPro" id="IPR050970">
    <property type="entry name" value="Cl_channel_volt-gated"/>
</dbReference>
<keyword evidence="6 14" id="KW-1133">Transmembrane helix</keyword>
<dbReference type="PANTHER" id="PTHR45720">
    <property type="entry name" value="CHLORIDE CHANNEL PROTEIN 2"/>
    <property type="match status" value="1"/>
</dbReference>
<dbReference type="FunFam" id="3.10.580.10:FF:000032">
    <property type="entry name" value="Chloride channel protein"/>
    <property type="match status" value="1"/>
</dbReference>
<organism evidence="15 16">
    <name type="scientific">Astyanax mexicanus</name>
    <name type="common">Blind cave fish</name>
    <name type="synonym">Astyanax fasciatus mexicanus</name>
    <dbReference type="NCBI Taxonomy" id="7994"/>
    <lineage>
        <taxon>Eukaryota</taxon>
        <taxon>Metazoa</taxon>
        <taxon>Chordata</taxon>
        <taxon>Craniata</taxon>
        <taxon>Vertebrata</taxon>
        <taxon>Euteleostomi</taxon>
        <taxon>Actinopterygii</taxon>
        <taxon>Neopterygii</taxon>
        <taxon>Teleostei</taxon>
        <taxon>Ostariophysi</taxon>
        <taxon>Characiformes</taxon>
        <taxon>Characoidei</taxon>
        <taxon>Acestrorhamphidae</taxon>
        <taxon>Acestrorhamphinae</taxon>
        <taxon>Astyanax</taxon>
    </lineage>
</organism>
<evidence type="ECO:0000256" key="9">
    <source>
        <dbReference type="ARBA" id="ARBA00023136"/>
    </source>
</evidence>
<keyword evidence="7" id="KW-0406">Ion transport</keyword>
<evidence type="ECO:0000313" key="16">
    <source>
        <dbReference type="Proteomes" id="UP000694621"/>
    </source>
</evidence>
<dbReference type="InterPro" id="IPR001807">
    <property type="entry name" value="ClC"/>
</dbReference>
<feature type="transmembrane region" description="Helical" evidence="14">
    <location>
        <begin position="264"/>
        <end position="286"/>
    </location>
</feature>
<feature type="transmembrane region" description="Helical" evidence="14">
    <location>
        <begin position="36"/>
        <end position="58"/>
    </location>
</feature>
<evidence type="ECO:0000256" key="14">
    <source>
        <dbReference type="SAM" id="Phobius"/>
    </source>
</evidence>
<accession>A0A8B9RHC9</accession>
<sequence>MASHINRMRSVQSPDTKSFLNSCCWGYILTKLGEDWLFLVLLGLTMALVSWTMDYASAKSLQAYKWMHTELKGNVPLQYMAWVTYPIILITFSSLFCHLVAPQAIGSGIPELKTILRGVVLKEYLTLKAFVAKVIGLTASLGSGMPLGKEGPFVHIASICAAVLSRVLSIFTGVYEAHKQDLLVCACAVGVGTCFAAPVGGVLFSIEVTSTYFAVRNYWRGYFAATFSAFIFRVLSVWNKDSVTITALFRTNFRMDFPFDLQELPAFAVIGISCGFLGAFFVYLNRQVVLLMRRPTALTRFLTKHRLIYPGMVTLIIASFTFPPGFGQFMAGELMPRESINSLFDNFTWTKIWGSTPPPGLGRSAVWFHPQVSIFIILLLFFIMKFWMSAVSTTMPIPSGAFMPVFILGAAFGRLVGEIMATLFPNGILFDGIVYRILPGGYAVIGAAAMTGAVTHTVSTAVICFELTGQISHILPMMVAVILANMVAQGLQPSLYDSIIQVKKLPYLPELGFGHIRCSDTSDTVHIVFVDQSFFFFCTESMILLGSIERCELQAACDWWLSAERRVYNQGQGVPSPGSKASWESFTFVDEEEKEDIKEKSVTDCDSNTDESSVWSVQIKDWEEAELDKPIDIDQIRIDPSPFQLVERTSLHKTHTLFSLLGLSHAYVTSIGKLVGVVALKELQKAIEGSTRSGVRLRPPLASFRDASRKAKKELWHEERNSEAKSDTESKETECKVTVDNSGVTGSDLQDQPPLSSVPSCPSSSIPLSSLHHQPEPDSSGERESNDEPI</sequence>
<dbReference type="GO" id="GO:0005886">
    <property type="term" value="C:plasma membrane"/>
    <property type="evidence" value="ECO:0007669"/>
    <property type="project" value="TreeGrafter"/>
</dbReference>
<evidence type="ECO:0000256" key="3">
    <source>
        <dbReference type="ARBA" id="ARBA00022692"/>
    </source>
</evidence>
<feature type="transmembrane region" description="Helical" evidence="14">
    <location>
        <begin position="153"/>
        <end position="175"/>
    </location>
</feature>
<dbReference type="InterPro" id="IPR014743">
    <property type="entry name" value="Cl-channel_core"/>
</dbReference>
<dbReference type="PRINTS" id="PR00762">
    <property type="entry name" value="CLCHANNEL"/>
</dbReference>
<feature type="compositionally biased region" description="Basic and acidic residues" evidence="13">
    <location>
        <begin position="708"/>
        <end position="737"/>
    </location>
</feature>
<dbReference type="Proteomes" id="UP000694621">
    <property type="component" value="Unplaced"/>
</dbReference>
<keyword evidence="5" id="KW-0851">Voltage-gated channel</keyword>
<evidence type="ECO:0000256" key="7">
    <source>
        <dbReference type="ARBA" id="ARBA00023065"/>
    </source>
</evidence>
<feature type="transmembrane region" description="Helical" evidence="14">
    <location>
        <begin position="307"/>
        <end position="326"/>
    </location>
</feature>
<keyword evidence="9 14" id="KW-0472">Membrane</keyword>
<protein>
    <submittedName>
        <fullName evidence="15">Chloride channel, voltage-sensitive 1b</fullName>
    </submittedName>
</protein>
<evidence type="ECO:0000256" key="11">
    <source>
        <dbReference type="ARBA" id="ARBA00023214"/>
    </source>
</evidence>
<feature type="transmembrane region" description="Helical" evidence="14">
    <location>
        <begin position="400"/>
        <end position="424"/>
    </location>
</feature>
<dbReference type="FunFam" id="1.10.3080.10:FF:000003">
    <property type="entry name" value="Chloride channel 2"/>
    <property type="match status" value="1"/>
</dbReference>
<dbReference type="Gene3D" id="3.10.580.10">
    <property type="entry name" value="CBS-domain"/>
    <property type="match status" value="1"/>
</dbReference>
<dbReference type="GO" id="GO:0005247">
    <property type="term" value="F:voltage-gated chloride channel activity"/>
    <property type="evidence" value="ECO:0007669"/>
    <property type="project" value="TreeGrafter"/>
</dbReference>
<dbReference type="CDD" id="cd03683">
    <property type="entry name" value="ClC_1_like"/>
    <property type="match status" value="1"/>
</dbReference>
<dbReference type="SUPFAM" id="SSF54631">
    <property type="entry name" value="CBS-domain pair"/>
    <property type="match status" value="1"/>
</dbReference>
<reference evidence="15" key="1">
    <citation type="submission" date="2025-08" db="UniProtKB">
        <authorList>
            <consortium name="Ensembl"/>
        </authorList>
    </citation>
    <scope>IDENTIFICATION</scope>
</reference>
<evidence type="ECO:0000256" key="2">
    <source>
        <dbReference type="ARBA" id="ARBA00022448"/>
    </source>
</evidence>
<evidence type="ECO:0000256" key="5">
    <source>
        <dbReference type="ARBA" id="ARBA00022882"/>
    </source>
</evidence>
<evidence type="ECO:0000256" key="13">
    <source>
        <dbReference type="SAM" id="MobiDB-lite"/>
    </source>
</evidence>
<keyword evidence="3 14" id="KW-0812">Transmembrane</keyword>
<feature type="transmembrane region" description="Helical" evidence="14">
    <location>
        <begin position="79"/>
        <end position="101"/>
    </location>
</feature>
<comment type="subcellular location">
    <subcellularLocation>
        <location evidence="1">Membrane</location>
        <topology evidence="1">Multi-pass membrane protein</topology>
    </subcellularLocation>
</comment>
<feature type="transmembrane region" description="Helical" evidence="14">
    <location>
        <begin position="121"/>
        <end position="141"/>
    </location>
</feature>
<dbReference type="InterPro" id="IPR046342">
    <property type="entry name" value="CBS_dom_sf"/>
</dbReference>